<protein>
    <recommendedName>
        <fullName evidence="4 10">Nicotinate-nucleotide--dimethylbenzimidazole phosphoribosyltransferase</fullName>
        <shortName evidence="10">NN:DBI PRT</shortName>
        <ecNumber evidence="3 10">2.4.2.21</ecNumber>
    </recommendedName>
    <alternativeName>
        <fullName evidence="8 10">N(1)-alpha-phosphoribosyltransferase</fullName>
    </alternativeName>
</protein>
<keyword evidence="7 10" id="KW-0808">Transferase</keyword>
<dbReference type="InterPro" id="IPR003200">
    <property type="entry name" value="Nict_dMeBzImd_PRibTrfase"/>
</dbReference>
<keyword evidence="5 10" id="KW-0169">Cobalamin biosynthesis</keyword>
<dbReference type="Gene3D" id="3.40.50.10210">
    <property type="match status" value="1"/>
</dbReference>
<dbReference type="EC" id="2.4.2.21" evidence="3 10"/>
<evidence type="ECO:0000313" key="11">
    <source>
        <dbReference type="EMBL" id="HGU40561.1"/>
    </source>
</evidence>
<comment type="pathway">
    <text evidence="1 10">Nucleoside biosynthesis; alpha-ribazole biosynthesis; alpha-ribazole from 5,6-dimethylbenzimidazole: step 1/2.</text>
</comment>
<dbReference type="Gene3D" id="1.10.1610.10">
    <property type="match status" value="1"/>
</dbReference>
<reference evidence="11" key="1">
    <citation type="journal article" date="2020" name="mSystems">
        <title>Genome- and Community-Level Interaction Insights into Carbon Utilization and Element Cycling Functions of Hydrothermarchaeota in Hydrothermal Sediment.</title>
        <authorList>
            <person name="Zhou Z."/>
            <person name="Liu Y."/>
            <person name="Xu W."/>
            <person name="Pan J."/>
            <person name="Luo Z.H."/>
            <person name="Li M."/>
        </authorList>
    </citation>
    <scope>NUCLEOTIDE SEQUENCE [LARGE SCALE GENOMIC DNA]</scope>
    <source>
        <strain evidence="11">SpSt-609</strain>
    </source>
</reference>
<sequence length="347" mass="37425">MGQKLGFTELQNQIIKRLNNLTKPVGSLGYLEEIALKMGIIQERVIPELPKDKRVYVFVSDHGVTAKGVSAYPKEVTYQMVLNFLKGGAAINVFSRHVGADVYVVDSGVDGDFDIEHPKFISAKVNYGTRDFTEGPAMTREEAERCIELGKGIAKKAISEGADLLAIGDMGIGNTTTATAIACAMGFDIDEILDIGTPLDAEGLKRKREAVLKALEVNRPDPDDPIDILTKVGGYCVGQMAGFVLEAYEQRIPVVIDGFPTTAGLLIAWKIDPSILDYVFAGHRSKVKGHGVILNKLGLRPILDLDMRLGEGTGAVLAMSIIEAAIKMIREMATFESAGVSKGTDQA</sequence>
<dbReference type="InterPro" id="IPR023195">
    <property type="entry name" value="Nict_dMeBzImd_PRibTrfase_N"/>
</dbReference>
<comment type="caution">
    <text evidence="11">The sequence shown here is derived from an EMBL/GenBank/DDBJ whole genome shotgun (WGS) entry which is preliminary data.</text>
</comment>
<evidence type="ECO:0000256" key="2">
    <source>
        <dbReference type="ARBA" id="ARBA00007110"/>
    </source>
</evidence>
<feature type="active site" description="Proton acceptor" evidence="10">
    <location>
        <position position="311"/>
    </location>
</feature>
<evidence type="ECO:0000256" key="6">
    <source>
        <dbReference type="ARBA" id="ARBA00022676"/>
    </source>
</evidence>
<dbReference type="AlphaFoldDB" id="A0A7C4RWJ1"/>
<dbReference type="SUPFAM" id="SSF52733">
    <property type="entry name" value="Nicotinate mononucleotide:5,6-dimethylbenzimidazole phosphoribosyltransferase (CobT)"/>
    <property type="match status" value="1"/>
</dbReference>
<proteinExistence type="inferred from homology"/>
<name>A0A7C4RWJ1_9BACT</name>
<evidence type="ECO:0000256" key="10">
    <source>
        <dbReference type="HAMAP-Rule" id="MF_00230"/>
    </source>
</evidence>
<dbReference type="NCBIfam" id="TIGR03160">
    <property type="entry name" value="cobT_DBIPRT"/>
    <property type="match status" value="1"/>
</dbReference>
<dbReference type="InterPro" id="IPR017846">
    <property type="entry name" value="Nict_dMeBzImd_PRibTrfase_bact"/>
</dbReference>
<dbReference type="CDD" id="cd02439">
    <property type="entry name" value="DMB-PRT_CobT"/>
    <property type="match status" value="1"/>
</dbReference>
<dbReference type="FunFam" id="3.40.50.10210:FF:000001">
    <property type="entry name" value="Nicotinate-nucleotide--dimethylbenzimidazole phosphoribosyltransferase"/>
    <property type="match status" value="1"/>
</dbReference>
<dbReference type="GO" id="GO:0009236">
    <property type="term" value="P:cobalamin biosynthetic process"/>
    <property type="evidence" value="ECO:0007669"/>
    <property type="project" value="UniProtKB-UniRule"/>
</dbReference>
<evidence type="ECO:0000256" key="3">
    <source>
        <dbReference type="ARBA" id="ARBA00011991"/>
    </source>
</evidence>
<evidence type="ECO:0000256" key="1">
    <source>
        <dbReference type="ARBA" id="ARBA00005049"/>
    </source>
</evidence>
<dbReference type="GO" id="GO:0008939">
    <property type="term" value="F:nicotinate-nucleotide-dimethylbenzimidazole phosphoribosyltransferase activity"/>
    <property type="evidence" value="ECO:0007669"/>
    <property type="project" value="UniProtKB-UniRule"/>
</dbReference>
<dbReference type="NCBIfam" id="NF000996">
    <property type="entry name" value="PRK00105.1"/>
    <property type="match status" value="1"/>
</dbReference>
<keyword evidence="6 10" id="KW-0328">Glycosyltransferase</keyword>
<evidence type="ECO:0000256" key="9">
    <source>
        <dbReference type="ARBA" id="ARBA00047340"/>
    </source>
</evidence>
<gene>
    <name evidence="10 11" type="primary">cobT</name>
    <name evidence="11" type="ORF">ENT77_05130</name>
</gene>
<organism evidence="11">
    <name type="scientific">Fervidobacterium thailandense</name>
    <dbReference type="NCBI Taxonomy" id="1008305"/>
    <lineage>
        <taxon>Bacteria</taxon>
        <taxon>Thermotogati</taxon>
        <taxon>Thermotogota</taxon>
        <taxon>Thermotogae</taxon>
        <taxon>Thermotogales</taxon>
        <taxon>Fervidobacteriaceae</taxon>
        <taxon>Fervidobacterium</taxon>
    </lineage>
</organism>
<dbReference type="HAMAP" id="MF_00230">
    <property type="entry name" value="CobT"/>
    <property type="match status" value="1"/>
</dbReference>
<evidence type="ECO:0000256" key="7">
    <source>
        <dbReference type="ARBA" id="ARBA00022679"/>
    </source>
</evidence>
<comment type="similarity">
    <text evidence="2 10">Belongs to the CobT family.</text>
</comment>
<evidence type="ECO:0000256" key="5">
    <source>
        <dbReference type="ARBA" id="ARBA00022573"/>
    </source>
</evidence>
<dbReference type="InterPro" id="IPR036087">
    <property type="entry name" value="Nict_dMeBzImd_PRibTrfase_sf"/>
</dbReference>
<evidence type="ECO:0000256" key="4">
    <source>
        <dbReference type="ARBA" id="ARBA00015486"/>
    </source>
</evidence>
<dbReference type="UniPathway" id="UPA00061">
    <property type="reaction ID" value="UER00516"/>
</dbReference>
<dbReference type="PANTHER" id="PTHR43463:SF1">
    <property type="entry name" value="NICOTINATE-NUCLEOTIDE--DIMETHYLBENZIMIDAZOLE PHOSPHORIBOSYLTRANSFERASE"/>
    <property type="match status" value="1"/>
</dbReference>
<dbReference type="PANTHER" id="PTHR43463">
    <property type="entry name" value="NICOTINATE-NUCLEOTIDE--DIMETHYLBENZIMIDAZOLE PHOSPHORIBOSYLTRANSFERASE"/>
    <property type="match status" value="1"/>
</dbReference>
<dbReference type="Pfam" id="PF02277">
    <property type="entry name" value="DBI_PRT"/>
    <property type="match status" value="1"/>
</dbReference>
<dbReference type="EMBL" id="DSZY01000025">
    <property type="protein sequence ID" value="HGU40561.1"/>
    <property type="molecule type" value="Genomic_DNA"/>
</dbReference>
<comment type="function">
    <text evidence="10">Catalyzes the synthesis of alpha-ribazole-5'-phosphate from nicotinate mononucleotide (NAMN) and 5,6-dimethylbenzimidazole (DMB).</text>
</comment>
<evidence type="ECO:0000256" key="8">
    <source>
        <dbReference type="ARBA" id="ARBA00030686"/>
    </source>
</evidence>
<accession>A0A7C4RWJ1</accession>
<comment type="catalytic activity">
    <reaction evidence="9 10">
        <text>5,6-dimethylbenzimidazole + nicotinate beta-D-ribonucleotide = alpha-ribazole 5'-phosphate + nicotinate + H(+)</text>
        <dbReference type="Rhea" id="RHEA:11196"/>
        <dbReference type="ChEBI" id="CHEBI:15378"/>
        <dbReference type="ChEBI" id="CHEBI:15890"/>
        <dbReference type="ChEBI" id="CHEBI:32544"/>
        <dbReference type="ChEBI" id="CHEBI:57502"/>
        <dbReference type="ChEBI" id="CHEBI:57918"/>
        <dbReference type="EC" id="2.4.2.21"/>
    </reaction>
</comment>